<evidence type="ECO:0000313" key="1">
    <source>
        <dbReference type="EnsemblMetazoa" id="PPA38053.1"/>
    </source>
</evidence>
<reference evidence="1" key="2">
    <citation type="submission" date="2022-06" db="UniProtKB">
        <authorList>
            <consortium name="EnsemblMetazoa"/>
        </authorList>
    </citation>
    <scope>IDENTIFICATION</scope>
    <source>
        <strain evidence="1">PS312</strain>
    </source>
</reference>
<name>A0A2A6CHN0_PRIPA</name>
<dbReference type="EnsemblMetazoa" id="PPA38053.1">
    <property type="protein sequence ID" value="PPA38053.1"/>
    <property type="gene ID" value="WBGene00276422"/>
</dbReference>
<sequence>MDRDWLIKHCLGALSIIAMIITGFGYGSLNGERLHCVNILTVGSSIYAVLCLRRPKGDGGHNTGCAKITRTL</sequence>
<evidence type="ECO:0000313" key="2">
    <source>
        <dbReference type="Proteomes" id="UP000005239"/>
    </source>
</evidence>
<accession>A0A2A6CHN0</accession>
<gene>
    <name evidence="1" type="primary">WBGene00276422</name>
</gene>
<dbReference type="Proteomes" id="UP000005239">
    <property type="component" value="Unassembled WGS sequence"/>
</dbReference>
<proteinExistence type="predicted"/>
<keyword evidence="2" id="KW-1185">Reference proteome</keyword>
<accession>A0A8R1YSB6</accession>
<organism evidence="1 2">
    <name type="scientific">Pristionchus pacificus</name>
    <name type="common">Parasitic nematode worm</name>
    <dbReference type="NCBI Taxonomy" id="54126"/>
    <lineage>
        <taxon>Eukaryota</taxon>
        <taxon>Metazoa</taxon>
        <taxon>Ecdysozoa</taxon>
        <taxon>Nematoda</taxon>
        <taxon>Chromadorea</taxon>
        <taxon>Rhabditida</taxon>
        <taxon>Rhabditina</taxon>
        <taxon>Diplogasteromorpha</taxon>
        <taxon>Diplogasteroidea</taxon>
        <taxon>Neodiplogasteridae</taxon>
        <taxon>Pristionchus</taxon>
    </lineage>
</organism>
<dbReference type="AlphaFoldDB" id="A0A2A6CHN0"/>
<protein>
    <submittedName>
        <fullName evidence="1">Uncharacterized protein</fullName>
    </submittedName>
</protein>
<reference evidence="2" key="1">
    <citation type="journal article" date="2008" name="Nat. Genet.">
        <title>The Pristionchus pacificus genome provides a unique perspective on nematode lifestyle and parasitism.</title>
        <authorList>
            <person name="Dieterich C."/>
            <person name="Clifton S.W."/>
            <person name="Schuster L.N."/>
            <person name="Chinwalla A."/>
            <person name="Delehaunty K."/>
            <person name="Dinkelacker I."/>
            <person name="Fulton L."/>
            <person name="Fulton R."/>
            <person name="Godfrey J."/>
            <person name="Minx P."/>
            <person name="Mitreva M."/>
            <person name="Roeseler W."/>
            <person name="Tian H."/>
            <person name="Witte H."/>
            <person name="Yang S.P."/>
            <person name="Wilson R.K."/>
            <person name="Sommer R.J."/>
        </authorList>
    </citation>
    <scope>NUCLEOTIDE SEQUENCE [LARGE SCALE GENOMIC DNA]</scope>
    <source>
        <strain evidence="2">PS312</strain>
    </source>
</reference>